<dbReference type="OrthoDB" id="151166at2"/>
<organism evidence="1 2">
    <name type="scientific">Ferrimicrobium acidiphilum DSM 19497</name>
    <dbReference type="NCBI Taxonomy" id="1121877"/>
    <lineage>
        <taxon>Bacteria</taxon>
        <taxon>Bacillati</taxon>
        <taxon>Actinomycetota</taxon>
        <taxon>Acidimicrobiia</taxon>
        <taxon>Acidimicrobiales</taxon>
        <taxon>Acidimicrobiaceae</taxon>
        <taxon>Ferrimicrobium</taxon>
    </lineage>
</organism>
<accession>A0A0D8FSB3</accession>
<comment type="caution">
    <text evidence="1">The sequence shown here is derived from an EMBL/GenBank/DDBJ whole genome shotgun (WGS) entry which is preliminary data.</text>
</comment>
<sequence length="53" mass="5810">MAGLLALVGSGEYLPEMSEIERRLLNGGTRYVQIPTAAALEGTDRLNYWIELG</sequence>
<dbReference type="STRING" id="1121877.FEAC_24550"/>
<protein>
    <submittedName>
        <fullName evidence="1">Uncharacterized protein</fullName>
    </submittedName>
</protein>
<reference evidence="1 2" key="1">
    <citation type="submission" date="2015-01" db="EMBL/GenBank/DDBJ databases">
        <title>Draft genome of the acidophilic iron oxidizer Ferrimicrobium acidiphilum strain T23.</title>
        <authorList>
            <person name="Poehlein A."/>
            <person name="Eisen S."/>
            <person name="Schloemann M."/>
            <person name="Johnson B.D."/>
            <person name="Daniel R."/>
            <person name="Muehling M."/>
        </authorList>
    </citation>
    <scope>NUCLEOTIDE SEQUENCE [LARGE SCALE GENOMIC DNA]</scope>
    <source>
        <strain evidence="1 2">T23</strain>
    </source>
</reference>
<proteinExistence type="predicted"/>
<gene>
    <name evidence="1" type="ORF">FEAC_24550</name>
</gene>
<dbReference type="EMBL" id="JXUW01000028">
    <property type="protein sequence ID" value="KJE75824.1"/>
    <property type="molecule type" value="Genomic_DNA"/>
</dbReference>
<dbReference type="Proteomes" id="UP000032336">
    <property type="component" value="Unassembled WGS sequence"/>
</dbReference>
<evidence type="ECO:0000313" key="1">
    <source>
        <dbReference type="EMBL" id="KJE75824.1"/>
    </source>
</evidence>
<dbReference type="GeneID" id="78374134"/>
<dbReference type="RefSeq" id="WP_156099297.1">
    <property type="nucleotide sequence ID" value="NZ_JQKF01000027.1"/>
</dbReference>
<keyword evidence="2" id="KW-1185">Reference proteome</keyword>
<name>A0A0D8FSB3_9ACTN</name>
<dbReference type="AlphaFoldDB" id="A0A0D8FSB3"/>
<evidence type="ECO:0000313" key="2">
    <source>
        <dbReference type="Proteomes" id="UP000032336"/>
    </source>
</evidence>